<dbReference type="GeneID" id="61101834"/>
<name>A0A5A5U001_LEUCI</name>
<dbReference type="SUPFAM" id="SSF158379">
    <property type="entry name" value="YqgQ-like"/>
    <property type="match status" value="1"/>
</dbReference>
<dbReference type="InterPro" id="IPR009256">
    <property type="entry name" value="YqgQ-like"/>
</dbReference>
<dbReference type="EMBL" id="BJJW01000002">
    <property type="protein sequence ID" value="GDZ83225.1"/>
    <property type="molecule type" value="Genomic_DNA"/>
</dbReference>
<dbReference type="AlphaFoldDB" id="A0A5A5U001"/>
<dbReference type="InterPro" id="IPR023164">
    <property type="entry name" value="YqgQ-like_sf"/>
</dbReference>
<sequence length="70" mass="8331">MRTFYDVLQYLKSFGIYIHVGKRLWDIEVAALEVDNLYRADVLTPKDYAVMKLILEREHRLEESMAPELN</sequence>
<reference evidence="1 2" key="1">
    <citation type="submission" date="2019-04" db="EMBL/GenBank/DDBJ databases">
        <title>A pseudo-fructophilic Leuconostoc citreum strain F192-5 isolated from peel of satsuma mandarin: the first report for isolation and characterization of strain-dependent fructophilic-like characteristics.</title>
        <authorList>
            <person name="Maeno S."/>
            <person name="Tanizawa Y."/>
            <person name="Kajikawa A."/>
            <person name="Kanesaki Y."/>
            <person name="Kubota E."/>
            <person name="Arita M."/>
            <person name="Leon D."/>
            <person name="Endo A."/>
        </authorList>
    </citation>
    <scope>NUCLEOTIDE SEQUENCE [LARGE SCALE GENOMIC DNA]</scope>
    <source>
        <strain evidence="1 2">F192-5</strain>
    </source>
</reference>
<dbReference type="Proteomes" id="UP000323274">
    <property type="component" value="Unassembled WGS sequence"/>
</dbReference>
<dbReference type="RefSeq" id="WP_004901042.1">
    <property type="nucleotide sequence ID" value="NZ_BJJW01000002.1"/>
</dbReference>
<dbReference type="OMA" id="HVGKRLW"/>
<dbReference type="Gene3D" id="1.10.287.760">
    <property type="entry name" value="YqgQ-like"/>
    <property type="match status" value="1"/>
</dbReference>
<evidence type="ECO:0000313" key="1">
    <source>
        <dbReference type="EMBL" id="GDZ83225.1"/>
    </source>
</evidence>
<evidence type="ECO:0000313" key="2">
    <source>
        <dbReference type="Proteomes" id="UP000323274"/>
    </source>
</evidence>
<accession>A0A5A5U001</accession>
<dbReference type="Pfam" id="PF06014">
    <property type="entry name" value="YqgQ-like"/>
    <property type="match status" value="1"/>
</dbReference>
<proteinExistence type="predicted"/>
<gene>
    <name evidence="1" type="ORF">LCIT_04670</name>
</gene>
<comment type="caution">
    <text evidence="1">The sequence shown here is derived from an EMBL/GenBank/DDBJ whole genome shotgun (WGS) entry which is preliminary data.</text>
</comment>
<protein>
    <submittedName>
        <fullName evidence="1">Uncharacterized protein</fullName>
    </submittedName>
</protein>
<organism evidence="1 2">
    <name type="scientific">Leuconostoc citreum</name>
    <dbReference type="NCBI Taxonomy" id="33964"/>
    <lineage>
        <taxon>Bacteria</taxon>
        <taxon>Bacillati</taxon>
        <taxon>Bacillota</taxon>
        <taxon>Bacilli</taxon>
        <taxon>Lactobacillales</taxon>
        <taxon>Lactobacillaceae</taxon>
        <taxon>Leuconostoc</taxon>
    </lineage>
</organism>